<dbReference type="AlphaFoldDB" id="A0A6G1C412"/>
<evidence type="ECO:0000313" key="4">
    <source>
        <dbReference type="EMBL" id="KAF0895208.1"/>
    </source>
</evidence>
<evidence type="ECO:0000313" key="5">
    <source>
        <dbReference type="Proteomes" id="UP000479710"/>
    </source>
</evidence>
<sequence length="543" mass="61141">MTATLRREEHAGPEEGGTAGMSSAAGTSDAGSGSGSPGTPAHTPVTAATPAIAENKTWVLVDLPPGHRPIGLKWVYKLKRDEQGAVVKHKACIVAKGYIQQQGIDYDEVFAPVVRMESVRMLLTVAAQRGWFVHHMDVKSAFLNGELKEEVYVRQPPGFVVAGHEGKVLREGLRERGVQWTEVILWEPRAFVYHNFLFNMHGSSQMSCPPMNGQPSQGFSIDNNHGSQDPPSLKSQRAAKKKNVSRKGTAFTKEEDLVVCSAFLNISKDPISGVNQTSGGYYKRMHDYFNEYKPEGSNRSHIAIQHRWALIQKAMNKFCGHKEAIDRLNESGKNEQDQIDDAVQMYERTEPFTIMHCWKILRNETKWNNKFLELNNSTSLDGMSSPPTQGHTAAGHAESGNENIDTSRPEGRDSAKRRRSKSFTKTSSSSTAVEVLQRLQEKSEKTELKQDQQMAEILSRKDEKIKIQRDLFNLQKKHMKMSMQQKKKENAIREKESEAQLILAESSIMSIDIEKVPPYLKNYYLCMQRQIMECRGFISPSNN</sequence>
<dbReference type="Proteomes" id="UP000479710">
    <property type="component" value="Unassembled WGS sequence"/>
</dbReference>
<gene>
    <name evidence="4" type="ORF">E2562_008548</name>
</gene>
<evidence type="ECO:0000259" key="2">
    <source>
        <dbReference type="Pfam" id="PF07727"/>
    </source>
</evidence>
<dbReference type="Pfam" id="PF14303">
    <property type="entry name" value="NAM-associated"/>
    <property type="match status" value="1"/>
</dbReference>
<feature type="compositionally biased region" description="Low complexity" evidence="1">
    <location>
        <begin position="20"/>
        <end position="45"/>
    </location>
</feature>
<feature type="compositionally biased region" description="Basic and acidic residues" evidence="1">
    <location>
        <begin position="405"/>
        <end position="414"/>
    </location>
</feature>
<protein>
    <recommendedName>
        <fullName evidence="6">No apical meristem-associated C-terminal domain-containing protein</fullName>
    </recommendedName>
</protein>
<dbReference type="EMBL" id="SPHZ02000010">
    <property type="protein sequence ID" value="KAF0895208.1"/>
    <property type="molecule type" value="Genomic_DNA"/>
</dbReference>
<evidence type="ECO:0000259" key="3">
    <source>
        <dbReference type="Pfam" id="PF14303"/>
    </source>
</evidence>
<feature type="region of interest" description="Disordered" evidence="1">
    <location>
        <begin position="378"/>
        <end position="432"/>
    </location>
</feature>
<feature type="compositionally biased region" description="Basic and acidic residues" evidence="1">
    <location>
        <begin position="1"/>
        <end position="13"/>
    </location>
</feature>
<evidence type="ECO:0000256" key="1">
    <source>
        <dbReference type="SAM" id="MobiDB-lite"/>
    </source>
</evidence>
<dbReference type="PANTHER" id="PTHR45125:SF40">
    <property type="entry name" value="OS06G0117800 PROTEIN"/>
    <property type="match status" value="1"/>
</dbReference>
<comment type="caution">
    <text evidence="4">The sequence shown here is derived from an EMBL/GenBank/DDBJ whole genome shotgun (WGS) entry which is preliminary data.</text>
</comment>
<feature type="region of interest" description="Disordered" evidence="1">
    <location>
        <begin position="1"/>
        <end position="45"/>
    </location>
</feature>
<feature type="compositionally biased region" description="Low complexity" evidence="1">
    <location>
        <begin position="423"/>
        <end position="432"/>
    </location>
</feature>
<dbReference type="PANTHER" id="PTHR45125">
    <property type="entry name" value="F21J9.4-RELATED"/>
    <property type="match status" value="1"/>
</dbReference>
<dbReference type="InterPro" id="IPR013103">
    <property type="entry name" value="RVT_2"/>
</dbReference>
<feature type="domain" description="Reverse transcriptase Ty1/copia-type" evidence="2">
    <location>
        <begin position="55"/>
        <end position="181"/>
    </location>
</feature>
<dbReference type="InterPro" id="IPR029466">
    <property type="entry name" value="NAM-associated_C"/>
</dbReference>
<evidence type="ECO:0008006" key="6">
    <source>
        <dbReference type="Google" id="ProtNLM"/>
    </source>
</evidence>
<organism evidence="4 5">
    <name type="scientific">Oryza meyeriana var. granulata</name>
    <dbReference type="NCBI Taxonomy" id="110450"/>
    <lineage>
        <taxon>Eukaryota</taxon>
        <taxon>Viridiplantae</taxon>
        <taxon>Streptophyta</taxon>
        <taxon>Embryophyta</taxon>
        <taxon>Tracheophyta</taxon>
        <taxon>Spermatophyta</taxon>
        <taxon>Magnoliopsida</taxon>
        <taxon>Liliopsida</taxon>
        <taxon>Poales</taxon>
        <taxon>Poaceae</taxon>
        <taxon>BOP clade</taxon>
        <taxon>Oryzoideae</taxon>
        <taxon>Oryzeae</taxon>
        <taxon>Oryzinae</taxon>
        <taxon>Oryza</taxon>
        <taxon>Oryza meyeriana</taxon>
    </lineage>
</organism>
<dbReference type="Pfam" id="PF07727">
    <property type="entry name" value="RVT_2"/>
    <property type="match status" value="1"/>
</dbReference>
<feature type="domain" description="No apical meristem-associated C-terminal" evidence="3">
    <location>
        <begin position="351"/>
        <end position="531"/>
    </location>
</feature>
<keyword evidence="5" id="KW-1185">Reference proteome</keyword>
<accession>A0A6G1C412</accession>
<name>A0A6G1C412_9ORYZ</name>
<feature type="compositionally biased region" description="Polar residues" evidence="1">
    <location>
        <begin position="378"/>
        <end position="391"/>
    </location>
</feature>
<proteinExistence type="predicted"/>
<dbReference type="OrthoDB" id="663059at2759"/>
<dbReference type="InterPro" id="IPR043502">
    <property type="entry name" value="DNA/RNA_pol_sf"/>
</dbReference>
<feature type="compositionally biased region" description="Polar residues" evidence="1">
    <location>
        <begin position="207"/>
        <end position="235"/>
    </location>
</feature>
<feature type="region of interest" description="Disordered" evidence="1">
    <location>
        <begin position="207"/>
        <end position="247"/>
    </location>
</feature>
<dbReference type="SUPFAM" id="SSF56672">
    <property type="entry name" value="DNA/RNA polymerases"/>
    <property type="match status" value="1"/>
</dbReference>
<reference evidence="4 5" key="1">
    <citation type="submission" date="2019-11" db="EMBL/GenBank/DDBJ databases">
        <title>Whole genome sequence of Oryza granulata.</title>
        <authorList>
            <person name="Li W."/>
        </authorList>
    </citation>
    <scope>NUCLEOTIDE SEQUENCE [LARGE SCALE GENOMIC DNA]</scope>
    <source>
        <strain evidence="5">cv. Menghai</strain>
        <tissue evidence="4">Leaf</tissue>
    </source>
</reference>